<evidence type="ECO:0000313" key="1">
    <source>
        <dbReference type="EMBL" id="VFU39542.1"/>
    </source>
</evidence>
<sequence>MILKRKSYCSVLFIFETSAVLAEFTDFFLPCR</sequence>
<gene>
    <name evidence="1" type="ORF">SVIM_LOCUS220102</name>
</gene>
<protein>
    <submittedName>
        <fullName evidence="1">Uncharacterized protein</fullName>
    </submittedName>
</protein>
<proteinExistence type="predicted"/>
<organism evidence="1">
    <name type="scientific">Salix viminalis</name>
    <name type="common">Common osier</name>
    <name type="synonym">Basket willow</name>
    <dbReference type="NCBI Taxonomy" id="40686"/>
    <lineage>
        <taxon>Eukaryota</taxon>
        <taxon>Viridiplantae</taxon>
        <taxon>Streptophyta</taxon>
        <taxon>Embryophyta</taxon>
        <taxon>Tracheophyta</taxon>
        <taxon>Spermatophyta</taxon>
        <taxon>Magnoliopsida</taxon>
        <taxon>eudicotyledons</taxon>
        <taxon>Gunneridae</taxon>
        <taxon>Pentapetalae</taxon>
        <taxon>rosids</taxon>
        <taxon>fabids</taxon>
        <taxon>Malpighiales</taxon>
        <taxon>Salicaceae</taxon>
        <taxon>Saliceae</taxon>
        <taxon>Salix</taxon>
    </lineage>
</organism>
<dbReference type="AlphaFoldDB" id="A0A6N2LFA5"/>
<dbReference type="EMBL" id="CAADRP010001530">
    <property type="protein sequence ID" value="VFU39542.1"/>
    <property type="molecule type" value="Genomic_DNA"/>
</dbReference>
<name>A0A6N2LFA5_SALVM</name>
<reference evidence="1" key="1">
    <citation type="submission" date="2019-03" db="EMBL/GenBank/DDBJ databases">
        <authorList>
            <person name="Mank J."/>
            <person name="Almeida P."/>
        </authorList>
    </citation>
    <scope>NUCLEOTIDE SEQUENCE</scope>
    <source>
        <strain evidence="1">78183</strain>
    </source>
</reference>
<accession>A0A6N2LFA5</accession>